<dbReference type="PANTHER" id="PTHR33542:SF5">
    <property type="entry name" value="FERROCHELATASE CHE1"/>
    <property type="match status" value="1"/>
</dbReference>
<dbReference type="EMBL" id="ANHZ02000006">
    <property type="protein sequence ID" value="EME37058.1"/>
    <property type="molecule type" value="Genomic_DNA"/>
</dbReference>
<dbReference type="CDD" id="cd03416">
    <property type="entry name" value="CbiX_SirB_N"/>
    <property type="match status" value="1"/>
</dbReference>
<keyword evidence="2" id="KW-0456">Lyase</keyword>
<name>M2XW69_9MICC</name>
<evidence type="ECO:0008006" key="5">
    <source>
        <dbReference type="Google" id="ProtNLM"/>
    </source>
</evidence>
<dbReference type="AlphaFoldDB" id="M2XW69"/>
<evidence type="ECO:0000313" key="4">
    <source>
        <dbReference type="Proteomes" id="UP000009877"/>
    </source>
</evidence>
<protein>
    <recommendedName>
        <fullName evidence="5">Sirohydrochlorin ferrochelatase</fullName>
    </recommendedName>
</protein>
<evidence type="ECO:0000313" key="3">
    <source>
        <dbReference type="EMBL" id="EME37058.1"/>
    </source>
</evidence>
<accession>M2XW69</accession>
<evidence type="ECO:0000256" key="1">
    <source>
        <dbReference type="ARBA" id="ARBA00022723"/>
    </source>
</evidence>
<comment type="caution">
    <text evidence="3">The sequence shown here is derived from an EMBL/GenBank/DDBJ whole genome shotgun (WGS) entry which is preliminary data.</text>
</comment>
<dbReference type="GO" id="GO:0046872">
    <property type="term" value="F:metal ion binding"/>
    <property type="evidence" value="ECO:0007669"/>
    <property type="project" value="UniProtKB-KW"/>
</dbReference>
<dbReference type="Proteomes" id="UP000009877">
    <property type="component" value="Unassembled WGS sequence"/>
</dbReference>
<keyword evidence="1" id="KW-0479">Metal-binding</keyword>
<dbReference type="SUPFAM" id="SSF53800">
    <property type="entry name" value="Chelatase"/>
    <property type="match status" value="1"/>
</dbReference>
<dbReference type="RefSeq" id="WP_006214234.1">
    <property type="nucleotide sequence ID" value="NZ_ANHZ02000006.1"/>
</dbReference>
<proteinExistence type="predicted"/>
<dbReference type="STRING" id="71999.KPaMU14_09155"/>
<organism evidence="3 4">
    <name type="scientific">Kocuria palustris PEL</name>
    <dbReference type="NCBI Taxonomy" id="1236550"/>
    <lineage>
        <taxon>Bacteria</taxon>
        <taxon>Bacillati</taxon>
        <taxon>Actinomycetota</taxon>
        <taxon>Actinomycetes</taxon>
        <taxon>Micrococcales</taxon>
        <taxon>Micrococcaceae</taxon>
        <taxon>Kocuria</taxon>
    </lineage>
</organism>
<dbReference type="Pfam" id="PF01903">
    <property type="entry name" value="CbiX"/>
    <property type="match status" value="2"/>
</dbReference>
<gene>
    <name evidence="3" type="ORF">C884_02214</name>
</gene>
<evidence type="ECO:0000256" key="2">
    <source>
        <dbReference type="ARBA" id="ARBA00023239"/>
    </source>
</evidence>
<keyword evidence="4" id="KW-1185">Reference proteome</keyword>
<reference evidence="3 4" key="1">
    <citation type="journal article" date="2014" name="Genome Announc.">
        <title>Draft Genome Sequence of Kocuria palustris PEL.</title>
        <authorList>
            <person name="Sharma G."/>
            <person name="Khatri I."/>
            <person name="Subramanian S."/>
        </authorList>
    </citation>
    <scope>NUCLEOTIDE SEQUENCE [LARGE SCALE GENOMIC DNA]</scope>
    <source>
        <strain evidence="3 4">PEL</strain>
    </source>
</reference>
<dbReference type="GO" id="GO:0016829">
    <property type="term" value="F:lyase activity"/>
    <property type="evidence" value="ECO:0007669"/>
    <property type="project" value="UniProtKB-KW"/>
</dbReference>
<dbReference type="Gene3D" id="3.40.50.1400">
    <property type="match status" value="2"/>
</dbReference>
<dbReference type="InterPro" id="IPR050963">
    <property type="entry name" value="Sirohydro_Cobaltochel/CbiX"/>
</dbReference>
<sequence>MSARGAGAPGPRSEVDPVLLLCAHGSRSPTAQRATARITEQVGRLLPGTEVVETWVDVQTPDVAQRCAELADRPVVIVPLLLSAGYHVRHDLELAVHGRPHHVVVGALGPDPRLSTLLARRLAEAEQEPVAAEDGHAAAGAGERSEDPIVLIAAGSSDARAVADVRAQAQDLAGRLERPVETGFVSAAQPSAPEAVEAVRKRTGRPVTAASFLLAPGQFHDRAADAGAERISAPLLVEDAVAEEILEIVLQRRQEGLRLLASGGR</sequence>
<dbReference type="PANTHER" id="PTHR33542">
    <property type="entry name" value="SIROHYDROCHLORIN FERROCHELATASE, CHLOROPLASTIC"/>
    <property type="match status" value="1"/>
</dbReference>
<dbReference type="InterPro" id="IPR002762">
    <property type="entry name" value="CbiX-like"/>
</dbReference>